<comment type="caution">
    <text evidence="6">The sequence shown here is derived from an EMBL/GenBank/DDBJ whole genome shotgun (WGS) entry which is preliminary data.</text>
</comment>
<keyword evidence="2" id="KW-0597">Phosphoprotein</keyword>
<dbReference type="PANTHER" id="PTHR45527:SF1">
    <property type="entry name" value="FATTY ACID SYNTHASE"/>
    <property type="match status" value="1"/>
</dbReference>
<feature type="transmembrane region" description="Helical" evidence="4">
    <location>
        <begin position="51"/>
        <end position="71"/>
    </location>
</feature>
<proteinExistence type="predicted"/>
<dbReference type="FunFam" id="3.30.300.30:FF:000015">
    <property type="entry name" value="Nonribosomal peptide synthase SidD"/>
    <property type="match status" value="1"/>
</dbReference>
<dbReference type="InterPro" id="IPR010071">
    <property type="entry name" value="AA_adenyl_dom"/>
</dbReference>
<dbReference type="GO" id="GO:0008757">
    <property type="term" value="F:S-adenosylmethionine-dependent methyltransferase activity"/>
    <property type="evidence" value="ECO:0007669"/>
    <property type="project" value="InterPro"/>
</dbReference>
<dbReference type="Gene3D" id="2.160.10.10">
    <property type="entry name" value="Hexapeptide repeat proteins"/>
    <property type="match status" value="2"/>
</dbReference>
<dbReference type="GO" id="GO:0009239">
    <property type="term" value="P:enterobactin biosynthetic process"/>
    <property type="evidence" value="ECO:0007669"/>
    <property type="project" value="TreeGrafter"/>
</dbReference>
<name>A0A819QPP3_9BILA</name>
<dbReference type="GO" id="GO:0031177">
    <property type="term" value="F:phosphopantetheine binding"/>
    <property type="evidence" value="ECO:0007669"/>
    <property type="project" value="TreeGrafter"/>
</dbReference>
<dbReference type="InterPro" id="IPR001242">
    <property type="entry name" value="Condensation_dom"/>
</dbReference>
<keyword evidence="3" id="KW-0436">Ligase</keyword>
<evidence type="ECO:0000313" key="7">
    <source>
        <dbReference type="Proteomes" id="UP000663868"/>
    </source>
</evidence>
<keyword evidence="4" id="KW-0472">Membrane</keyword>
<dbReference type="InterPro" id="IPR020845">
    <property type="entry name" value="AMP-binding_CS"/>
</dbReference>
<dbReference type="PANTHER" id="PTHR45527">
    <property type="entry name" value="NONRIBOSOMAL PEPTIDE SYNTHETASE"/>
    <property type="match status" value="1"/>
</dbReference>
<dbReference type="SUPFAM" id="SSF53335">
    <property type="entry name" value="S-adenosyl-L-methionine-dependent methyltransferases"/>
    <property type="match status" value="1"/>
</dbReference>
<dbReference type="CDD" id="cd02440">
    <property type="entry name" value="AdoMet_MTases"/>
    <property type="match status" value="1"/>
</dbReference>
<dbReference type="Pfam" id="PF00501">
    <property type="entry name" value="AMP-binding"/>
    <property type="match status" value="2"/>
</dbReference>
<dbReference type="Gene3D" id="3.40.50.12780">
    <property type="entry name" value="N-terminal domain of ligase-like"/>
    <property type="match status" value="2"/>
</dbReference>
<dbReference type="NCBIfam" id="NF003417">
    <property type="entry name" value="PRK04813.1"/>
    <property type="match status" value="2"/>
</dbReference>
<dbReference type="GO" id="GO:0047527">
    <property type="term" value="F:2,3-dihydroxybenzoate-serine ligase activity"/>
    <property type="evidence" value="ECO:0007669"/>
    <property type="project" value="TreeGrafter"/>
</dbReference>
<dbReference type="Pfam" id="PF00668">
    <property type="entry name" value="Condensation"/>
    <property type="match status" value="2"/>
</dbReference>
<dbReference type="GO" id="GO:0009366">
    <property type="term" value="C:enterobactin synthetase complex"/>
    <property type="evidence" value="ECO:0007669"/>
    <property type="project" value="TreeGrafter"/>
</dbReference>
<dbReference type="InterPro" id="IPR009081">
    <property type="entry name" value="PP-bd_ACP"/>
</dbReference>
<dbReference type="Gene3D" id="3.30.300.30">
    <property type="match status" value="2"/>
</dbReference>
<dbReference type="Pfam" id="PF00550">
    <property type="entry name" value="PP-binding"/>
    <property type="match status" value="2"/>
</dbReference>
<evidence type="ECO:0000259" key="5">
    <source>
        <dbReference type="PROSITE" id="PS50075"/>
    </source>
</evidence>
<dbReference type="CDD" id="cd05930">
    <property type="entry name" value="A_NRPS"/>
    <property type="match status" value="2"/>
</dbReference>
<organism evidence="6 7">
    <name type="scientific">Adineta steineri</name>
    <dbReference type="NCBI Taxonomy" id="433720"/>
    <lineage>
        <taxon>Eukaryota</taxon>
        <taxon>Metazoa</taxon>
        <taxon>Spiralia</taxon>
        <taxon>Gnathifera</taxon>
        <taxon>Rotifera</taxon>
        <taxon>Eurotatoria</taxon>
        <taxon>Bdelloidea</taxon>
        <taxon>Adinetida</taxon>
        <taxon>Adinetidae</taxon>
        <taxon>Adineta</taxon>
    </lineage>
</organism>
<feature type="transmembrane region" description="Helical" evidence="4">
    <location>
        <begin position="2476"/>
        <end position="2498"/>
    </location>
</feature>
<evidence type="ECO:0000313" key="6">
    <source>
        <dbReference type="EMBL" id="CAF4034559.1"/>
    </source>
</evidence>
<dbReference type="Gene3D" id="3.30.559.10">
    <property type="entry name" value="Chloramphenicol acetyltransferase-like domain"/>
    <property type="match status" value="2"/>
</dbReference>
<dbReference type="InterPro" id="IPR011004">
    <property type="entry name" value="Trimer_LpxA-like_sf"/>
</dbReference>
<feature type="transmembrane region" description="Helical" evidence="4">
    <location>
        <begin position="2397"/>
        <end position="2418"/>
    </location>
</feature>
<dbReference type="NCBIfam" id="TIGR01733">
    <property type="entry name" value="AA-adenyl-dom"/>
    <property type="match status" value="1"/>
</dbReference>
<dbReference type="EMBL" id="CAJOBB010003331">
    <property type="protein sequence ID" value="CAF4034559.1"/>
    <property type="molecule type" value="Genomic_DNA"/>
</dbReference>
<evidence type="ECO:0000256" key="2">
    <source>
        <dbReference type="ARBA" id="ARBA00022553"/>
    </source>
</evidence>
<dbReference type="InterPro" id="IPR045851">
    <property type="entry name" value="AMP-bd_C_sf"/>
</dbReference>
<feature type="transmembrane region" description="Helical" evidence="4">
    <location>
        <begin position="2209"/>
        <end position="2229"/>
    </location>
</feature>
<dbReference type="Gene3D" id="1.10.1200.10">
    <property type="entry name" value="ACP-like"/>
    <property type="match status" value="2"/>
</dbReference>
<dbReference type="InterPro" id="IPR013216">
    <property type="entry name" value="Methyltransf_11"/>
</dbReference>
<reference evidence="6" key="1">
    <citation type="submission" date="2021-02" db="EMBL/GenBank/DDBJ databases">
        <authorList>
            <person name="Nowell W R."/>
        </authorList>
    </citation>
    <scope>NUCLEOTIDE SEQUENCE</scope>
</reference>
<keyword evidence="1" id="KW-0596">Phosphopantetheine</keyword>
<keyword evidence="4" id="KW-1133">Transmembrane helix</keyword>
<feature type="transmembrane region" description="Helical" evidence="4">
    <location>
        <begin position="2430"/>
        <end position="2455"/>
    </location>
</feature>
<dbReference type="Gene3D" id="3.40.50.150">
    <property type="entry name" value="Vaccinia Virus protein VP39"/>
    <property type="match status" value="1"/>
</dbReference>
<dbReference type="InterPro" id="IPR042099">
    <property type="entry name" value="ANL_N_sf"/>
</dbReference>
<sequence>MKHPQKLAVELDEQSLTYCELLYYVQILCFTLLNEYLISPGEVICQCVERSLSMVIGILSIAVVGSAYCPLSLIDPPQRLQTLVNQTQSRLVLVHTSTPTVFSLDNLTLNIDGIMCLEERFTEINLNKLSNVPVTPENVVFVIFTSGSTGIPKAVQLRHRNFTEFMRSFVNIDTVAKSDIIIQMARCSFDNHLLSLVGTLVIGSTLVMLRPEGNMDVEYLASVLDQKQITVMHAVPSLLNSLFDFLRISKRMSAVKCLRSLCSGGEPVNIKQVSLFQSLVGEQCRIRNHYGPAEITINCACYLIDLNKNQTSISIGQLLPNYQGLILNEFSQFVRIGREGELLVRGVGIFAGYLDRDDLTAKALLEIDGELFYRTGDLVRMDNNGLLHYQGRKDHQIKLHGQRIELGEIERCLLNITSISACIVMKWNNDYLVAYVQSSSHTNEEELREHCQSHLPPHMIPSIFIILEKLPLNQNGKVDRKELPSPNFSASTLLSSDRSDTSLNQFEERIHTIWCQVLHSNQNNISRTTSFFSVGGHSLLFIELYHHYQSVFNFDAHTLSIAPFLQQPTICQHSQLLQTVTMNNIKTTRWHTLHINEGIASFAQERIFLDEQARFSSDIAIYNELSTLQVVQGSLSFNRLLQAFRYVLNKHKILRTSLMLDNDNSSLKQCITDIHKTFTITMNQTFENDNQLRDIIYQTTIDPNLFDLSTGHVFHAEILKYQIPFNENENNSNEFITNSDLLLIGFHHAAFDRASRSIFFNDLCFAYNTNAISIEDDDESLQYIDYSIHERLIDMSTSREFWCLQLEEYNLESRLLLPVDRHRSSNDHRSSSVSVTQICFDNETSQSFLDYASIHHVTPFQLGLSILYAFLFKLSHGENDLCISCLNANRYRNELQNLIGMFVSTLPYRIQLNSHWSFDELVEYVREKCLSVLEHSHYPLQHILANLHVNQSRISFLETVYDFITISSQSDELSLDGGSFKQVSFERSSEVAKFDFMLIFIYNPLLENNRLSFRLTCSHDLFDESTVRNVGRRLEYCFQQLFSSNENTNIIDTCFTSISKFNLVLPEETQEMEDIILCRQSHVINEAPASFSQALLCHNECIDYTPHISQVPIYNMPFVYHVHPHHTLSVQRLCHALQLVVTKNESLRTSLIFHTDNDRFMQQIIDFNQNNNTLFTFIESTYTTHEQLNHILHEEIYNSQFFNLTQGLVFRCHLVYYKQSSSNHFLSHKDLLIFNFHHAVFDFPSMEVFLHDLNEAYTTSQLPNNDNTTLRYLDYAVTEQQMSMTGASMFWLDVLHDCKLDQSLPLPFDRYRLSNQHRTGRGISISFDFGQDLSHHLLTHASSNNISLEHFTFAIYFIFLFKLTNGQTDLCIAMNINNNRYRDELKSIIGLFENVVPIRCQLDPHWCSHQLLEHVQERTTNSMRYSYFPLQCILNQHPHVSKHEFLDTSLEFISHISNNSIMIGDSQLIPATSQFNINKDEILSTSDFSLCIYHDRNLNQLSCTINASLDLFNRETVEKISQRFHSILHQLSTSMIDNQINKPIYELSLMLSNERYLMQSLNNTQISFPSVPTCIHHEFVYQAMKHPQKLAVELDEQSLTYCELLYYAQVLSLILLNEYHVFPGEIICQCVERSLSMVIGMMAIEMVGGVYCPLSSRDPQHRLQQLTQQTQSRLILVHDLTKTKFNHNIVSSNIDSILTVYNMESNIDINQLSNIKVTLDDLAYIIFTSGSTGKPKAVQVRHKNFTEFLCSLIHGDVVNEKDIMLQIARCSFDVHVQDILGTFMIGSSLIMLHPRGIMDFDYLASVFKEKTITCITTVPTIIHNFFTYLQQQNHHNITQYLRSVCSGGEPCSMKLINLMSSTLAHTCRLWNMYGPAETTIDCVVYRVNVTNNIENIPIGTLLSNYRYMIMNEHSQQSITNQEGELCVGGVGVFVGYLRRDDLTAKALVQIDGELFYRTGDLVKMDNDGLLHYQGRKDHQIKLHGQRIELGEIERCLLNITSISACVVIKWNDDYLVVYVQSSQVNEEELRQHCQSHLPPHMIPSLFIILEKLPLNPNGKIDRKLLPPPEFLSSTGNVDDNLPRNTLEKQLQDIFSEAFHIESPHIDVPFGQLGGTSLGVILALTLIRQQVCEKVDIGLLFNNSSIRQLAQAIEPLLAFQEPQETAFTVNGIHETDIRLAPSFVIESLGIALLLCQWLLPIMVIHQWCPLLFPLLSICHLLFYVICSRLLSPQNIKDDNIFSWNYYRWWFLDRLWNNNTFWLQHILGTPLYNYYLRLCGARINLNAHIYTTTIDAPWLLYIREGTWIADKTTLNCLYFNDNDTFALHSIKIGCYCSISVRSILFGGVDMQDNIIVQPNSSVTGFIASRTIIDGDEHKTVPSNISITYNNRSLSIWHKIYQVIAIISLICIYCTLLAIAYKVYAVEQIPLPISIAFCWTLWSIIACSVTLFLLKFVVGSCAAGDTYPIASWSYLHKVWLRQLIVFSFHHAWLLPGIYHYLYPFILRWLGAQIEDDVKLANIDIFLSYPTNLLKLERGVTSFGYVLLVPTEITLEGDHRVDWITLGSHTNLANGCSVLPGSHLASHTMVGSLTRITRETNSNNGDVFIGVPARAMPFEMPMREAMEGQIQTIPFWKTCFSHYISKCLLIGSYWSCGIVGGSILHTIISYSLYQWHFYEDSETIQQIKEKLQEDHRIFICSFIGNTQWLIRLFRAYGANIGNNVIVPDILSLPDYNLVTIGDNVRLNMNALIMCHSFEQRILKLVPVIVGNSCVLMSGSIVMSGCKLMGNNRLYPFTLVMKTDSLQSNTQWKGLPAQSYIAKPKISGSASVCDDIVKCQQKSKNFDRLSLWYEQISNVYTNVNELQFTNWCYADLDERIDDNIGYYSKKLYQQVLANVILTDQNVLEVGCGRGAGAVWCVRTYIPRSYVGIDFSRNVINLCEQCYSTIPRLSFMIADSKTHLPFQNESMDVVLSIETANIFDEIVAIKQFVDEITRVLTPDGYFLWCGLSNVDGSHVLIDYLTTNNAFIIKEKANITRNVLHALDIQSNSRADFIERYIQPTDHEYCRLFAGLPGTRLYDNMQQGRAEYWRVVFCKNITTDISLI</sequence>
<dbReference type="Pfam" id="PF13193">
    <property type="entry name" value="AMP-binding_C"/>
    <property type="match status" value="2"/>
</dbReference>
<dbReference type="SUPFAM" id="SSF56801">
    <property type="entry name" value="Acetyl-CoA synthetase-like"/>
    <property type="match status" value="2"/>
</dbReference>
<dbReference type="InterPro" id="IPR036736">
    <property type="entry name" value="ACP-like_sf"/>
</dbReference>
<accession>A0A819QPP3</accession>
<evidence type="ECO:0000256" key="3">
    <source>
        <dbReference type="ARBA" id="ARBA00022598"/>
    </source>
</evidence>
<dbReference type="SUPFAM" id="SSF47336">
    <property type="entry name" value="ACP-like"/>
    <property type="match status" value="2"/>
</dbReference>
<dbReference type="PROSITE" id="PS00455">
    <property type="entry name" value="AMP_BINDING"/>
    <property type="match status" value="2"/>
</dbReference>
<dbReference type="InterPro" id="IPR023213">
    <property type="entry name" value="CAT-like_dom_sf"/>
</dbReference>
<protein>
    <recommendedName>
        <fullName evidence="5">Carrier domain-containing protein</fullName>
    </recommendedName>
</protein>
<dbReference type="InterPro" id="IPR029063">
    <property type="entry name" value="SAM-dependent_MTases_sf"/>
</dbReference>
<evidence type="ECO:0000256" key="4">
    <source>
        <dbReference type="SAM" id="Phobius"/>
    </source>
</evidence>
<feature type="domain" description="Carrier" evidence="5">
    <location>
        <begin position="501"/>
        <end position="581"/>
    </location>
</feature>
<feature type="domain" description="Carrier" evidence="5">
    <location>
        <begin position="2081"/>
        <end position="2156"/>
    </location>
</feature>
<dbReference type="InterPro" id="IPR025110">
    <property type="entry name" value="AMP-bd_C"/>
</dbReference>
<evidence type="ECO:0000256" key="1">
    <source>
        <dbReference type="ARBA" id="ARBA00022450"/>
    </source>
</evidence>
<dbReference type="Gene3D" id="3.30.559.30">
    <property type="entry name" value="Nonribosomal peptide synthetase, condensation domain"/>
    <property type="match status" value="2"/>
</dbReference>
<dbReference type="PROSITE" id="PS50075">
    <property type="entry name" value="CARRIER"/>
    <property type="match status" value="2"/>
</dbReference>
<gene>
    <name evidence="6" type="ORF">KXQ929_LOCUS30507</name>
</gene>
<dbReference type="GO" id="GO:0005829">
    <property type="term" value="C:cytosol"/>
    <property type="evidence" value="ECO:0007669"/>
    <property type="project" value="TreeGrafter"/>
</dbReference>
<dbReference type="SUPFAM" id="SSF51161">
    <property type="entry name" value="Trimeric LpxA-like enzymes"/>
    <property type="match status" value="3"/>
</dbReference>
<dbReference type="SUPFAM" id="SSF52777">
    <property type="entry name" value="CoA-dependent acyltransferases"/>
    <property type="match status" value="4"/>
</dbReference>
<dbReference type="Pfam" id="PF08241">
    <property type="entry name" value="Methyltransf_11"/>
    <property type="match status" value="1"/>
</dbReference>
<keyword evidence="4" id="KW-0812">Transmembrane</keyword>
<dbReference type="Proteomes" id="UP000663868">
    <property type="component" value="Unassembled WGS sequence"/>
</dbReference>
<dbReference type="InterPro" id="IPR000873">
    <property type="entry name" value="AMP-dep_synth/lig_dom"/>
</dbReference>
<dbReference type="GO" id="GO:0043041">
    <property type="term" value="P:amino acid activation for nonribosomal peptide biosynthetic process"/>
    <property type="evidence" value="ECO:0007669"/>
    <property type="project" value="TreeGrafter"/>
</dbReference>